<dbReference type="InterPro" id="IPR003774">
    <property type="entry name" value="AlgH-like"/>
</dbReference>
<evidence type="ECO:0000313" key="3">
    <source>
        <dbReference type="EMBL" id="PPQ32024.1"/>
    </source>
</evidence>
<organism evidence="3 4">
    <name type="scientific">Rhodoblastus sphagnicola</name>
    <dbReference type="NCBI Taxonomy" id="333368"/>
    <lineage>
        <taxon>Bacteria</taxon>
        <taxon>Pseudomonadati</taxon>
        <taxon>Pseudomonadota</taxon>
        <taxon>Alphaproteobacteria</taxon>
        <taxon>Hyphomicrobiales</taxon>
        <taxon>Rhodoblastaceae</taxon>
        <taxon>Rhodoblastus</taxon>
    </lineage>
</organism>
<dbReference type="NCBIfam" id="NF001268">
    <property type="entry name" value="PRK00228.1-4"/>
    <property type="match status" value="1"/>
</dbReference>
<evidence type="ECO:0000313" key="4">
    <source>
        <dbReference type="Proteomes" id="UP000239089"/>
    </source>
</evidence>
<keyword evidence="4" id="KW-1185">Reference proteome</keyword>
<dbReference type="RefSeq" id="WP_104507242.1">
    <property type="nucleotide sequence ID" value="NZ_JACIGC010000016.1"/>
</dbReference>
<reference evidence="3 4" key="1">
    <citation type="journal article" date="2018" name="Arch. Microbiol.">
        <title>New insights into the metabolic potential of the phototrophic purple bacterium Rhodopila globiformis DSM 161(T) from its draft genome sequence and evidence for a vanadium-dependent nitrogenase.</title>
        <authorList>
            <person name="Imhoff J.F."/>
            <person name="Rahn T."/>
            <person name="Kunzel S."/>
            <person name="Neulinger S.C."/>
        </authorList>
    </citation>
    <scope>NUCLEOTIDE SEQUENCE [LARGE SCALE GENOMIC DNA]</scope>
    <source>
        <strain evidence="3 4">DSM 16996</strain>
    </source>
</reference>
<sequence length="201" mass="21821">MHDVTGTIGKKFLDGQCLVAMPTLREQIFERAVVYICAHSEDGAMGLILNHPSPGVSLRELLLQLKVIETPGHARLSPDLEVMRVLNGGPVETTRGFVLHSADYKGGETTLPIDRDVCLTATLDILRAMALNEGPRQAVLALGYAGWSAGQLESEILANSWMIVPADPDLLFDQDHETKYERALHAIGVNLGFLSEQAGHA</sequence>
<dbReference type="PANTHER" id="PTHR30327">
    <property type="entry name" value="UNCHARACTERIZED PROTEIN YQGE"/>
    <property type="match status" value="1"/>
</dbReference>
<dbReference type="Proteomes" id="UP000239089">
    <property type="component" value="Unassembled WGS sequence"/>
</dbReference>
<evidence type="ECO:0000256" key="1">
    <source>
        <dbReference type="ARBA" id="ARBA00009600"/>
    </source>
</evidence>
<dbReference type="AlphaFoldDB" id="A0A2S6NBQ6"/>
<gene>
    <name evidence="3" type="ORF">CCR94_07415</name>
</gene>
<proteinExistence type="inferred from homology"/>
<comment type="similarity">
    <text evidence="1 2">Belongs to the UPF0301 (AlgH) family.</text>
</comment>
<comment type="caution">
    <text evidence="3">The sequence shown here is derived from an EMBL/GenBank/DDBJ whole genome shotgun (WGS) entry which is preliminary data.</text>
</comment>
<dbReference type="GO" id="GO:0005829">
    <property type="term" value="C:cytosol"/>
    <property type="evidence" value="ECO:0007669"/>
    <property type="project" value="TreeGrafter"/>
</dbReference>
<dbReference type="SUPFAM" id="SSF143456">
    <property type="entry name" value="VC0467-like"/>
    <property type="match status" value="1"/>
</dbReference>
<dbReference type="OrthoDB" id="9807486at2"/>
<dbReference type="Gene3D" id="3.40.1740.10">
    <property type="entry name" value="VC0467-like"/>
    <property type="match status" value="1"/>
</dbReference>
<dbReference type="EMBL" id="NHSJ01000045">
    <property type="protein sequence ID" value="PPQ32024.1"/>
    <property type="molecule type" value="Genomic_DNA"/>
</dbReference>
<evidence type="ECO:0000256" key="2">
    <source>
        <dbReference type="HAMAP-Rule" id="MF_00758"/>
    </source>
</evidence>
<protein>
    <recommendedName>
        <fullName evidence="2">UPF0301 protein CCR94_07415</fullName>
    </recommendedName>
</protein>
<name>A0A2S6NBQ6_9HYPH</name>
<accession>A0A2S6NBQ6</accession>
<dbReference type="PANTHER" id="PTHR30327:SF1">
    <property type="entry name" value="UPF0301 PROTEIN YQGE"/>
    <property type="match status" value="1"/>
</dbReference>
<dbReference type="HAMAP" id="MF_00758">
    <property type="entry name" value="UPF0301"/>
    <property type="match status" value="1"/>
</dbReference>
<dbReference type="Pfam" id="PF02622">
    <property type="entry name" value="DUF179"/>
    <property type="match status" value="1"/>
</dbReference>